<organism evidence="1 2">
    <name type="scientific">Caerostris darwini</name>
    <dbReference type="NCBI Taxonomy" id="1538125"/>
    <lineage>
        <taxon>Eukaryota</taxon>
        <taxon>Metazoa</taxon>
        <taxon>Ecdysozoa</taxon>
        <taxon>Arthropoda</taxon>
        <taxon>Chelicerata</taxon>
        <taxon>Arachnida</taxon>
        <taxon>Araneae</taxon>
        <taxon>Araneomorphae</taxon>
        <taxon>Entelegynae</taxon>
        <taxon>Araneoidea</taxon>
        <taxon>Araneidae</taxon>
        <taxon>Caerostris</taxon>
    </lineage>
</organism>
<feature type="non-terminal residue" evidence="1">
    <location>
        <position position="1"/>
    </location>
</feature>
<dbReference type="AlphaFoldDB" id="A0AAV4R0U6"/>
<gene>
    <name evidence="1" type="ORF">CDAR_53851</name>
</gene>
<dbReference type="Proteomes" id="UP001054837">
    <property type="component" value="Unassembled WGS sequence"/>
</dbReference>
<evidence type="ECO:0000313" key="1">
    <source>
        <dbReference type="EMBL" id="GIY15908.1"/>
    </source>
</evidence>
<comment type="caution">
    <text evidence="1">The sequence shown here is derived from an EMBL/GenBank/DDBJ whole genome shotgun (WGS) entry which is preliminary data.</text>
</comment>
<reference evidence="1 2" key="1">
    <citation type="submission" date="2021-06" db="EMBL/GenBank/DDBJ databases">
        <title>Caerostris darwini draft genome.</title>
        <authorList>
            <person name="Kono N."/>
            <person name="Arakawa K."/>
        </authorList>
    </citation>
    <scope>NUCLEOTIDE SEQUENCE [LARGE SCALE GENOMIC DNA]</scope>
</reference>
<evidence type="ECO:0000313" key="2">
    <source>
        <dbReference type="Proteomes" id="UP001054837"/>
    </source>
</evidence>
<dbReference type="EMBL" id="BPLQ01005608">
    <property type="protein sequence ID" value="GIY15908.1"/>
    <property type="molecule type" value="Genomic_DNA"/>
</dbReference>
<name>A0AAV4R0U6_9ARAC</name>
<protein>
    <submittedName>
        <fullName evidence="1">Uncharacterized protein</fullName>
    </submittedName>
</protein>
<accession>A0AAV4R0U6</accession>
<keyword evidence="2" id="KW-1185">Reference proteome</keyword>
<proteinExistence type="predicted"/>
<sequence length="37" mass="4354">CSGMSHCHYNFTEDNPERECRCKGVIYLRYSCIPGKR</sequence>